<dbReference type="PROSITE" id="PS50011">
    <property type="entry name" value="PROTEIN_KINASE_DOM"/>
    <property type="match status" value="1"/>
</dbReference>
<evidence type="ECO:0000313" key="2">
    <source>
        <dbReference type="EMBL" id="CAG8535191.1"/>
    </source>
</evidence>
<gene>
    <name evidence="2" type="ORF">RFULGI_LOCUS3973</name>
</gene>
<dbReference type="InterPro" id="IPR000719">
    <property type="entry name" value="Prot_kinase_dom"/>
</dbReference>
<dbReference type="PANTHER" id="PTHR44329">
    <property type="entry name" value="SERINE/THREONINE-PROTEIN KINASE TNNI3K-RELATED"/>
    <property type="match status" value="1"/>
</dbReference>
<dbReference type="Pfam" id="PF00069">
    <property type="entry name" value="Pkinase"/>
    <property type="match status" value="1"/>
</dbReference>
<dbReference type="Gene3D" id="1.10.510.10">
    <property type="entry name" value="Transferase(Phosphotransferase) domain 1"/>
    <property type="match status" value="1"/>
</dbReference>
<feature type="non-terminal residue" evidence="2">
    <location>
        <position position="313"/>
    </location>
</feature>
<dbReference type="GO" id="GO:0004674">
    <property type="term" value="F:protein serine/threonine kinase activity"/>
    <property type="evidence" value="ECO:0007669"/>
    <property type="project" value="TreeGrafter"/>
</dbReference>
<name>A0A9N9AMS5_9GLOM</name>
<evidence type="ECO:0000313" key="3">
    <source>
        <dbReference type="Proteomes" id="UP000789396"/>
    </source>
</evidence>
<protein>
    <submittedName>
        <fullName evidence="2">7149_t:CDS:1</fullName>
    </submittedName>
</protein>
<organism evidence="2 3">
    <name type="scientific">Racocetra fulgida</name>
    <dbReference type="NCBI Taxonomy" id="60492"/>
    <lineage>
        <taxon>Eukaryota</taxon>
        <taxon>Fungi</taxon>
        <taxon>Fungi incertae sedis</taxon>
        <taxon>Mucoromycota</taxon>
        <taxon>Glomeromycotina</taxon>
        <taxon>Glomeromycetes</taxon>
        <taxon>Diversisporales</taxon>
        <taxon>Gigasporaceae</taxon>
        <taxon>Racocetra</taxon>
    </lineage>
</organism>
<proteinExistence type="predicted"/>
<comment type="caution">
    <text evidence="2">The sequence shown here is derived from an EMBL/GenBank/DDBJ whole genome shotgun (WGS) entry which is preliminary data.</text>
</comment>
<sequence length="313" mass="36422">IDQVEFLAEGGYGKVFKAKWKNGPIKYYDNKNKRWRRAGETEVVLKSIKNLKDVKEEFFKEVHNLIYLDANFHLLRWEQKLELLYTAIKGLFDIHEKKLVHNDFHSGNIIVSDNESYISDFGLCKNVNSETESEAKSEAKSEVFGVLPYIAPEVLRKKPYKKAADIYSFGVIMNQVASGYAPFHDYKHDTDLVLQIIDGELRPNIDVNNTPQSIIKLIQRCWSQNPKERPVAIELLNELRSYRGKDHEIWKEIEKIEENKNFNISPQEASLKYETSKQAFYTSKRYYVPETSKHDYNSETESLILPSDPSDSD</sequence>
<feature type="domain" description="Protein kinase" evidence="1">
    <location>
        <begin position="1"/>
        <end position="250"/>
    </location>
</feature>
<keyword evidence="3" id="KW-1185">Reference proteome</keyword>
<evidence type="ECO:0000259" key="1">
    <source>
        <dbReference type="PROSITE" id="PS50011"/>
    </source>
</evidence>
<dbReference type="Proteomes" id="UP000789396">
    <property type="component" value="Unassembled WGS sequence"/>
</dbReference>
<dbReference type="EMBL" id="CAJVPZ010003747">
    <property type="protein sequence ID" value="CAG8535191.1"/>
    <property type="molecule type" value="Genomic_DNA"/>
</dbReference>
<dbReference type="InterPro" id="IPR011009">
    <property type="entry name" value="Kinase-like_dom_sf"/>
</dbReference>
<dbReference type="InterPro" id="IPR051681">
    <property type="entry name" value="Ser/Thr_Kinases-Pseudokinases"/>
</dbReference>
<dbReference type="GO" id="GO:0005524">
    <property type="term" value="F:ATP binding"/>
    <property type="evidence" value="ECO:0007669"/>
    <property type="project" value="InterPro"/>
</dbReference>
<accession>A0A9N9AMS5</accession>
<dbReference type="SUPFAM" id="SSF56112">
    <property type="entry name" value="Protein kinase-like (PK-like)"/>
    <property type="match status" value="1"/>
</dbReference>
<dbReference type="OrthoDB" id="2414060at2759"/>
<dbReference type="AlphaFoldDB" id="A0A9N9AMS5"/>
<reference evidence="2" key="1">
    <citation type="submission" date="2021-06" db="EMBL/GenBank/DDBJ databases">
        <authorList>
            <person name="Kallberg Y."/>
            <person name="Tangrot J."/>
            <person name="Rosling A."/>
        </authorList>
    </citation>
    <scope>NUCLEOTIDE SEQUENCE</scope>
    <source>
        <strain evidence="2">IN212</strain>
    </source>
</reference>